<evidence type="ECO:0000313" key="1">
    <source>
        <dbReference type="EMBL" id="KAL1250802.1"/>
    </source>
</evidence>
<dbReference type="Proteomes" id="UP001558613">
    <property type="component" value="Unassembled WGS sequence"/>
</dbReference>
<reference evidence="1 2" key="1">
    <citation type="submission" date="2023-09" db="EMBL/GenBank/DDBJ databases">
        <authorList>
            <person name="Wang M."/>
        </authorList>
    </citation>
    <scope>NUCLEOTIDE SEQUENCE [LARGE SCALE GENOMIC DNA]</scope>
    <source>
        <strain evidence="1">GT-2023</strain>
        <tissue evidence="1">Liver</tissue>
    </source>
</reference>
<proteinExistence type="predicted"/>
<gene>
    <name evidence="1" type="ORF">QQF64_018598</name>
</gene>
<sequence length="76" mass="8807">MKRPTDHQMMYSSPKKLLMRLHQNPQKLACPQVTAEWSLMVVLTEATVPKVLNEDLKHKYSQLSAECVTLRLEVEN</sequence>
<comment type="caution">
    <text evidence="1">The sequence shown here is derived from an EMBL/GenBank/DDBJ whole genome shotgun (WGS) entry which is preliminary data.</text>
</comment>
<accession>A0ABR3LD39</accession>
<dbReference type="EMBL" id="JAYMGO010000022">
    <property type="protein sequence ID" value="KAL1250802.1"/>
    <property type="molecule type" value="Genomic_DNA"/>
</dbReference>
<name>A0ABR3LD39_9TELE</name>
<keyword evidence="2" id="KW-1185">Reference proteome</keyword>
<protein>
    <submittedName>
        <fullName evidence="1">Uncharacterized protein</fullName>
    </submittedName>
</protein>
<evidence type="ECO:0000313" key="2">
    <source>
        <dbReference type="Proteomes" id="UP001558613"/>
    </source>
</evidence>
<organism evidence="1 2">
    <name type="scientific">Cirrhinus molitorella</name>
    <name type="common">mud carp</name>
    <dbReference type="NCBI Taxonomy" id="172907"/>
    <lineage>
        <taxon>Eukaryota</taxon>
        <taxon>Metazoa</taxon>
        <taxon>Chordata</taxon>
        <taxon>Craniata</taxon>
        <taxon>Vertebrata</taxon>
        <taxon>Euteleostomi</taxon>
        <taxon>Actinopterygii</taxon>
        <taxon>Neopterygii</taxon>
        <taxon>Teleostei</taxon>
        <taxon>Ostariophysi</taxon>
        <taxon>Cypriniformes</taxon>
        <taxon>Cyprinidae</taxon>
        <taxon>Labeoninae</taxon>
        <taxon>Labeonini</taxon>
        <taxon>Cirrhinus</taxon>
    </lineage>
</organism>